<evidence type="ECO:0000313" key="1">
    <source>
        <dbReference type="EMBL" id="KGN34389.1"/>
    </source>
</evidence>
<evidence type="ECO:0000313" key="2">
    <source>
        <dbReference type="Proteomes" id="UP000030002"/>
    </source>
</evidence>
<dbReference type="STRING" id="1385520.N802_12335"/>
<accession>A0A0A0JC62</accession>
<dbReference type="EMBL" id="AVPJ01000002">
    <property type="protein sequence ID" value="KGN34389.1"/>
    <property type="molecule type" value="Genomic_DNA"/>
</dbReference>
<dbReference type="AlphaFoldDB" id="A0A0A0JC62"/>
<gene>
    <name evidence="1" type="ORF">N802_12335</name>
</gene>
<reference evidence="1 2" key="1">
    <citation type="submission" date="2013-08" db="EMBL/GenBank/DDBJ databases">
        <title>The genome sequence of Knoellia sinensis.</title>
        <authorList>
            <person name="Zhu W."/>
            <person name="Wang G."/>
        </authorList>
    </citation>
    <scope>NUCLEOTIDE SEQUENCE [LARGE SCALE GENOMIC DNA]</scope>
    <source>
        <strain evidence="1 2">KCTC 19936</strain>
    </source>
</reference>
<name>A0A0A0JC62_9MICO</name>
<dbReference type="Proteomes" id="UP000030002">
    <property type="component" value="Unassembled WGS sequence"/>
</dbReference>
<sequence>MGHEIVRFAARYAETLAAQLDKNEPGRTHAVTCTPVMFLWWTGAHTPCEVSIDGGTPVVWTALTQEHPDEPSGRQYVEFTVGDRTDVRPWPPSVPPVAPSS</sequence>
<organism evidence="1 2">
    <name type="scientific">Knoellia sinensis KCTC 19936</name>
    <dbReference type="NCBI Taxonomy" id="1385520"/>
    <lineage>
        <taxon>Bacteria</taxon>
        <taxon>Bacillati</taxon>
        <taxon>Actinomycetota</taxon>
        <taxon>Actinomycetes</taxon>
        <taxon>Micrococcales</taxon>
        <taxon>Intrasporangiaceae</taxon>
        <taxon>Knoellia</taxon>
    </lineage>
</organism>
<comment type="caution">
    <text evidence="1">The sequence shown here is derived from an EMBL/GenBank/DDBJ whole genome shotgun (WGS) entry which is preliminary data.</text>
</comment>
<keyword evidence="2" id="KW-1185">Reference proteome</keyword>
<proteinExistence type="predicted"/>
<protein>
    <submittedName>
        <fullName evidence="1">Uncharacterized protein</fullName>
    </submittedName>
</protein>